<dbReference type="EMBL" id="CP025746">
    <property type="protein sequence ID" value="QAA31264.1"/>
    <property type="molecule type" value="Genomic_DNA"/>
</dbReference>
<proteinExistence type="predicted"/>
<gene>
    <name evidence="2" type="ORF">C1I91_06165</name>
</gene>
<feature type="transmembrane region" description="Helical" evidence="1">
    <location>
        <begin position="100"/>
        <end position="127"/>
    </location>
</feature>
<reference evidence="2 3" key="1">
    <citation type="submission" date="2018-01" db="EMBL/GenBank/DDBJ databases">
        <title>Genome Sequencing and Assembly of Anaerobacter polyendosporus strain CT4.</title>
        <authorList>
            <person name="Tachaapaikoon C."/>
            <person name="Sutheeworapong S."/>
            <person name="Jenjaroenpun P."/>
            <person name="Wongsurawat T."/>
            <person name="Nookeaw I."/>
            <person name="Cheawchanlertfa P."/>
            <person name="Kosugi A."/>
            <person name="Cheevadhanarak S."/>
            <person name="Ratanakhanokchai K."/>
        </authorList>
    </citation>
    <scope>NUCLEOTIDE SEQUENCE [LARGE SCALE GENOMIC DNA]</scope>
    <source>
        <strain evidence="2 3">CT4</strain>
    </source>
</reference>
<sequence length="157" mass="17904">MFINELDEFYNQMNNAQTIMDEMKTQNEHNQQIIDNMQKILNNVDTNQAKGYFDSFIERGKYHAPANTNIFQDKIDAIKKPLESIASFFDNLSWVITHPYATFVIVMNGLCNVVEIIAMVYCAGALLMAVMGHKKGIKYMPIGISIYVVLKLLVMAL</sequence>
<dbReference type="RefSeq" id="WP_128212046.1">
    <property type="nucleotide sequence ID" value="NZ_CP025746.1"/>
</dbReference>
<feature type="transmembrane region" description="Helical" evidence="1">
    <location>
        <begin position="139"/>
        <end position="156"/>
    </location>
</feature>
<keyword evidence="1" id="KW-1133">Transmembrane helix</keyword>
<name>A0A410DQ95_9CLOT</name>
<keyword evidence="1" id="KW-0472">Membrane</keyword>
<keyword evidence="3" id="KW-1185">Reference proteome</keyword>
<organism evidence="2 3">
    <name type="scientific">Clostridium manihotivorum</name>
    <dbReference type="NCBI Taxonomy" id="2320868"/>
    <lineage>
        <taxon>Bacteria</taxon>
        <taxon>Bacillati</taxon>
        <taxon>Bacillota</taxon>
        <taxon>Clostridia</taxon>
        <taxon>Eubacteriales</taxon>
        <taxon>Clostridiaceae</taxon>
        <taxon>Clostridium</taxon>
    </lineage>
</organism>
<evidence type="ECO:0000256" key="1">
    <source>
        <dbReference type="SAM" id="Phobius"/>
    </source>
</evidence>
<evidence type="ECO:0000313" key="3">
    <source>
        <dbReference type="Proteomes" id="UP000286268"/>
    </source>
</evidence>
<dbReference type="AlphaFoldDB" id="A0A410DQ95"/>
<accession>A0A410DQ95</accession>
<dbReference type="KEGG" id="cmah:C1I91_06165"/>
<evidence type="ECO:0000313" key="2">
    <source>
        <dbReference type="EMBL" id="QAA31264.1"/>
    </source>
</evidence>
<keyword evidence="1" id="KW-0812">Transmembrane</keyword>
<protein>
    <submittedName>
        <fullName evidence="2">Uncharacterized protein</fullName>
    </submittedName>
</protein>
<dbReference type="Proteomes" id="UP000286268">
    <property type="component" value="Chromosome"/>
</dbReference>